<keyword evidence="6" id="KW-1185">Reference proteome</keyword>
<dbReference type="Gene3D" id="1.10.10.60">
    <property type="entry name" value="Homeodomain-like"/>
    <property type="match status" value="1"/>
</dbReference>
<dbReference type="InterPro" id="IPR018062">
    <property type="entry name" value="HTH_AraC-typ_CS"/>
</dbReference>
<keyword evidence="2" id="KW-0238">DNA-binding</keyword>
<feature type="domain" description="HTH araC/xylS-type" evidence="4">
    <location>
        <begin position="7"/>
        <end position="105"/>
    </location>
</feature>
<protein>
    <submittedName>
        <fullName evidence="5">AraC family transcriptional regulator</fullName>
    </submittedName>
</protein>
<comment type="caution">
    <text evidence="5">The sequence shown here is derived from an EMBL/GenBank/DDBJ whole genome shotgun (WGS) entry which is preliminary data.</text>
</comment>
<dbReference type="GO" id="GO:0043565">
    <property type="term" value="F:sequence-specific DNA binding"/>
    <property type="evidence" value="ECO:0007669"/>
    <property type="project" value="InterPro"/>
</dbReference>
<keyword evidence="3" id="KW-0804">Transcription</keyword>
<accession>A0A4Q1CFR4</accession>
<evidence type="ECO:0000256" key="3">
    <source>
        <dbReference type="ARBA" id="ARBA00023163"/>
    </source>
</evidence>
<dbReference type="RefSeq" id="WP_129131910.1">
    <property type="nucleotide sequence ID" value="NZ_SDHW01000005.1"/>
</dbReference>
<proteinExistence type="predicted"/>
<dbReference type="InterPro" id="IPR009057">
    <property type="entry name" value="Homeodomain-like_sf"/>
</dbReference>
<dbReference type="Pfam" id="PF12833">
    <property type="entry name" value="HTH_18"/>
    <property type="match status" value="1"/>
</dbReference>
<evidence type="ECO:0000256" key="2">
    <source>
        <dbReference type="ARBA" id="ARBA00023125"/>
    </source>
</evidence>
<evidence type="ECO:0000256" key="1">
    <source>
        <dbReference type="ARBA" id="ARBA00023015"/>
    </source>
</evidence>
<gene>
    <name evidence="5" type="ORF">ESA94_15815</name>
</gene>
<sequence>MKDKLPAQIKTLIDQDPSRDHSLQRLARLLHVSKTKLMQRFKVAYGTSIHQYVLKKRLQRAAILLKQTDDKITVIARSCGFTSEKHFMMLFKKQYKRTAGAYRAQYGNA</sequence>
<organism evidence="5 6">
    <name type="scientific">Lacibacter luteus</name>
    <dbReference type="NCBI Taxonomy" id="2508719"/>
    <lineage>
        <taxon>Bacteria</taxon>
        <taxon>Pseudomonadati</taxon>
        <taxon>Bacteroidota</taxon>
        <taxon>Chitinophagia</taxon>
        <taxon>Chitinophagales</taxon>
        <taxon>Chitinophagaceae</taxon>
        <taxon>Lacibacter</taxon>
    </lineage>
</organism>
<evidence type="ECO:0000313" key="5">
    <source>
        <dbReference type="EMBL" id="RXK58854.1"/>
    </source>
</evidence>
<dbReference type="SUPFAM" id="SSF46689">
    <property type="entry name" value="Homeodomain-like"/>
    <property type="match status" value="2"/>
</dbReference>
<dbReference type="PROSITE" id="PS00041">
    <property type="entry name" value="HTH_ARAC_FAMILY_1"/>
    <property type="match status" value="1"/>
</dbReference>
<dbReference type="Proteomes" id="UP000290204">
    <property type="component" value="Unassembled WGS sequence"/>
</dbReference>
<reference evidence="5 6" key="1">
    <citation type="submission" date="2019-01" db="EMBL/GenBank/DDBJ databases">
        <title>Lacibacter sp. strain TTM-7.</title>
        <authorList>
            <person name="Chen W.-M."/>
        </authorList>
    </citation>
    <scope>NUCLEOTIDE SEQUENCE [LARGE SCALE GENOMIC DNA]</scope>
    <source>
        <strain evidence="5 6">TTM-7</strain>
    </source>
</reference>
<evidence type="ECO:0000259" key="4">
    <source>
        <dbReference type="PROSITE" id="PS01124"/>
    </source>
</evidence>
<keyword evidence="1" id="KW-0805">Transcription regulation</keyword>
<dbReference type="AlphaFoldDB" id="A0A4Q1CFR4"/>
<dbReference type="PROSITE" id="PS01124">
    <property type="entry name" value="HTH_ARAC_FAMILY_2"/>
    <property type="match status" value="1"/>
</dbReference>
<dbReference type="OrthoDB" id="1451418at2"/>
<dbReference type="EMBL" id="SDHW01000005">
    <property type="protein sequence ID" value="RXK58854.1"/>
    <property type="molecule type" value="Genomic_DNA"/>
</dbReference>
<name>A0A4Q1CFR4_9BACT</name>
<evidence type="ECO:0000313" key="6">
    <source>
        <dbReference type="Proteomes" id="UP000290204"/>
    </source>
</evidence>
<dbReference type="InterPro" id="IPR018060">
    <property type="entry name" value="HTH_AraC"/>
</dbReference>
<dbReference type="SMART" id="SM00342">
    <property type="entry name" value="HTH_ARAC"/>
    <property type="match status" value="1"/>
</dbReference>
<dbReference type="GO" id="GO:0003700">
    <property type="term" value="F:DNA-binding transcription factor activity"/>
    <property type="evidence" value="ECO:0007669"/>
    <property type="project" value="InterPro"/>
</dbReference>
<dbReference type="PANTHER" id="PTHR43280:SF11">
    <property type="entry name" value="RCS-SPECIFIC HTH-TYPE TRANSCRIPTIONAL ACTIVATOR RCLR"/>
    <property type="match status" value="1"/>
</dbReference>
<dbReference type="PANTHER" id="PTHR43280">
    <property type="entry name" value="ARAC-FAMILY TRANSCRIPTIONAL REGULATOR"/>
    <property type="match status" value="1"/>
</dbReference>